<dbReference type="InterPro" id="IPR050593">
    <property type="entry name" value="LovG"/>
</dbReference>
<dbReference type="AlphaFoldDB" id="A0A194W9A6"/>
<dbReference type="GO" id="GO:0005634">
    <property type="term" value="C:nucleus"/>
    <property type="evidence" value="ECO:0007669"/>
    <property type="project" value="TreeGrafter"/>
</dbReference>
<dbReference type="GO" id="GO:0005737">
    <property type="term" value="C:cytoplasm"/>
    <property type="evidence" value="ECO:0007669"/>
    <property type="project" value="TreeGrafter"/>
</dbReference>
<organism evidence="3 4">
    <name type="scientific">Cytospora mali</name>
    <name type="common">Apple Valsa canker fungus</name>
    <name type="synonym">Valsa mali</name>
    <dbReference type="NCBI Taxonomy" id="578113"/>
    <lineage>
        <taxon>Eukaryota</taxon>
        <taxon>Fungi</taxon>
        <taxon>Dikarya</taxon>
        <taxon>Ascomycota</taxon>
        <taxon>Pezizomycotina</taxon>
        <taxon>Sordariomycetes</taxon>
        <taxon>Sordariomycetidae</taxon>
        <taxon>Diaporthales</taxon>
        <taxon>Cytosporaceae</taxon>
        <taxon>Cytospora</taxon>
    </lineage>
</organism>
<keyword evidence="4" id="KW-1185">Reference proteome</keyword>
<accession>A0A194W9A6</accession>
<dbReference type="GO" id="GO:0016787">
    <property type="term" value="F:hydrolase activity"/>
    <property type="evidence" value="ECO:0007669"/>
    <property type="project" value="UniProtKB-KW"/>
</dbReference>
<dbReference type="InterPro" id="IPR029058">
    <property type="entry name" value="AB_hydrolase_fold"/>
</dbReference>
<feature type="domain" description="Serine hydrolase" evidence="2">
    <location>
        <begin position="1"/>
        <end position="270"/>
    </location>
</feature>
<keyword evidence="1" id="KW-0378">Hydrolase</keyword>
<protein>
    <recommendedName>
        <fullName evidence="2">Serine hydrolase domain-containing protein</fullName>
    </recommendedName>
</protein>
<evidence type="ECO:0000313" key="4">
    <source>
        <dbReference type="Proteomes" id="UP000078559"/>
    </source>
</evidence>
<dbReference type="GO" id="GO:0019748">
    <property type="term" value="P:secondary metabolic process"/>
    <property type="evidence" value="ECO:0007669"/>
    <property type="project" value="TreeGrafter"/>
</dbReference>
<dbReference type="InterPro" id="IPR005645">
    <property type="entry name" value="FSH-like_dom"/>
</dbReference>
<evidence type="ECO:0000259" key="2">
    <source>
        <dbReference type="Pfam" id="PF03959"/>
    </source>
</evidence>
<name>A0A194W9A6_CYTMA</name>
<gene>
    <name evidence="3" type="ORF">VM1G_08247</name>
</gene>
<proteinExistence type="predicted"/>
<sequence>MKILALHGFGSSAAMLRKQLVAVIADLGPNYEFTFLDGAFTCERGPGMPKWSPGPFYSYMNGYTPTEMQEALDDLDEFIMDYGPFDGVVGFSQGASLAASYILMQQRQYPTQAPPFGFALFFSPVVAFSPDNTDCQQLIQDLLATAPISFRKSFPHADFVALGHPDYRPWAEYLSQSILALDNIGSRSDAVDHSFLAREDTACDAVPRPLHPRYIEDRIAIPTIHVTGKRDYPVLLDQAQKLHNMCEERLTRVYRHSGGHEIPTKVLEVKAIVKAIEWAVEEGKKAKALRGISRV</sequence>
<dbReference type="OrthoDB" id="2094269at2759"/>
<dbReference type="SUPFAM" id="SSF53474">
    <property type="entry name" value="alpha/beta-Hydrolases"/>
    <property type="match status" value="1"/>
</dbReference>
<dbReference type="PANTHER" id="PTHR48070">
    <property type="entry name" value="ESTERASE OVCA2"/>
    <property type="match status" value="1"/>
</dbReference>
<dbReference type="Gene3D" id="3.40.50.1820">
    <property type="entry name" value="alpha/beta hydrolase"/>
    <property type="match status" value="1"/>
</dbReference>
<dbReference type="Proteomes" id="UP000078559">
    <property type="component" value="Chromosome 9"/>
</dbReference>
<dbReference type="SMR" id="A0A194W9A6"/>
<dbReference type="Pfam" id="PF03959">
    <property type="entry name" value="FSH1"/>
    <property type="match status" value="1"/>
</dbReference>
<dbReference type="EMBL" id="CM003106">
    <property type="protein sequence ID" value="KUI72650.1"/>
    <property type="molecule type" value="Genomic_DNA"/>
</dbReference>
<evidence type="ECO:0000256" key="1">
    <source>
        <dbReference type="ARBA" id="ARBA00022801"/>
    </source>
</evidence>
<reference evidence="3" key="1">
    <citation type="submission" date="2014-12" db="EMBL/GenBank/DDBJ databases">
        <title>Genome Sequence of Valsa Canker Pathogens Uncovers a Specific Adaption of Colonization on Woody Bark.</title>
        <authorList>
            <person name="Yin Z."/>
            <person name="Liu H."/>
            <person name="Gao X."/>
            <person name="Li Z."/>
            <person name="Song N."/>
            <person name="Ke X."/>
            <person name="Dai Q."/>
            <person name="Wu Y."/>
            <person name="Sun Y."/>
            <person name="Xu J.-R."/>
            <person name="Kang Z.K."/>
            <person name="Wang L."/>
            <person name="Huang L."/>
        </authorList>
    </citation>
    <scope>NUCLEOTIDE SEQUENCE [LARGE SCALE GENOMIC DNA]</scope>
    <source>
        <strain evidence="3">03-8</strain>
    </source>
</reference>
<dbReference type="PANTHER" id="PTHR48070:SF4">
    <property type="entry name" value="ESTERASE ALNB"/>
    <property type="match status" value="1"/>
</dbReference>
<evidence type="ECO:0000313" key="3">
    <source>
        <dbReference type="EMBL" id="KUI72650.1"/>
    </source>
</evidence>